<dbReference type="SMART" id="SM00693">
    <property type="entry name" value="DysFN"/>
    <property type="match status" value="1"/>
</dbReference>
<keyword evidence="2 6" id="KW-0812">Transmembrane</keyword>
<keyword evidence="9" id="KW-1185">Reference proteome</keyword>
<evidence type="ECO:0000259" key="7">
    <source>
        <dbReference type="SMART" id="SM00693"/>
    </source>
</evidence>
<sequence length="552" mass="60026">MPKNAHDNHMGLQNQSFTEFLSAVPSPLVTVLVGLAPFIASVRHAIDIVSWQAPWEESWLAIALWWAACLLGDVALRYVLPIALLAVLFVARWTSKPHSSPPPVTEDALQRTIADLSAIHALLPRLPTTPSTALPILLRVCALLYLPYLTLTYLVRLRILVAIVGTLALTWRARWAALIRRGLWRSAWIRWGAYHAWSRLSGVPLPPRTHSPHTLVAKSAEVEKKATKTSQEIRFLFTVYENQRWWMGLDWTAALLPGERPSWCSGSQLPVAPPSAFTLPSSTTAFMMEGKTRMKRTATWRWEEEEWRVLVCKEGGSGLTRIERPVPNGDDLAAGASANRILKAAGKMRSSTLSGAEGTEDGEQPGGTGKVERSGSSASTAGVKAAEVDEEIFTDVDGWVYGDNKWEHGSNKGGMGKYTRYRRWTRIAVLSETIEPVGPGDVGIQKSNLPPGTLAPLPLPISPPSTISPPVSTTTPSFPGQLTSPPPSATTSESASVPTPSIAPCEDKDVNRLRQRLQNVVKRTSLLNTSGGTNHGRTDSTTSSGSVEVVSP</sequence>
<evidence type="ECO:0000256" key="3">
    <source>
        <dbReference type="ARBA" id="ARBA00022989"/>
    </source>
</evidence>
<gene>
    <name evidence="8" type="ORF">EUX98_g4327</name>
</gene>
<feature type="transmembrane region" description="Helical" evidence="6">
    <location>
        <begin position="157"/>
        <end position="175"/>
    </location>
</feature>
<name>A0A4S4MU91_9APHY</name>
<proteinExistence type="predicted"/>
<dbReference type="OrthoDB" id="5586090at2759"/>
<feature type="region of interest" description="Disordered" evidence="5">
    <location>
        <begin position="436"/>
        <end position="552"/>
    </location>
</feature>
<protein>
    <recommendedName>
        <fullName evidence="7">Peroxin/Ferlin domain-containing protein</fullName>
    </recommendedName>
</protein>
<evidence type="ECO:0000313" key="8">
    <source>
        <dbReference type="EMBL" id="THH29852.1"/>
    </source>
</evidence>
<accession>A0A4S4MU91</accession>
<evidence type="ECO:0000256" key="2">
    <source>
        <dbReference type="ARBA" id="ARBA00022692"/>
    </source>
</evidence>
<evidence type="ECO:0000256" key="6">
    <source>
        <dbReference type="SAM" id="Phobius"/>
    </source>
</evidence>
<comment type="subcellular location">
    <subcellularLocation>
        <location evidence="1">Endomembrane system</location>
        <topology evidence="1">Multi-pass membrane protein</topology>
    </subcellularLocation>
</comment>
<organism evidence="8 9">
    <name type="scientific">Antrodiella citrinella</name>
    <dbReference type="NCBI Taxonomy" id="2447956"/>
    <lineage>
        <taxon>Eukaryota</taxon>
        <taxon>Fungi</taxon>
        <taxon>Dikarya</taxon>
        <taxon>Basidiomycota</taxon>
        <taxon>Agaricomycotina</taxon>
        <taxon>Agaricomycetes</taxon>
        <taxon>Polyporales</taxon>
        <taxon>Steccherinaceae</taxon>
        <taxon>Antrodiella</taxon>
    </lineage>
</organism>
<evidence type="ECO:0000256" key="4">
    <source>
        <dbReference type="ARBA" id="ARBA00023136"/>
    </source>
</evidence>
<evidence type="ECO:0000313" key="9">
    <source>
        <dbReference type="Proteomes" id="UP000308730"/>
    </source>
</evidence>
<dbReference type="AlphaFoldDB" id="A0A4S4MU91"/>
<feature type="transmembrane region" description="Helical" evidence="6">
    <location>
        <begin position="20"/>
        <end position="42"/>
    </location>
</feature>
<evidence type="ECO:0000256" key="1">
    <source>
        <dbReference type="ARBA" id="ARBA00004127"/>
    </source>
</evidence>
<dbReference type="GO" id="GO:0012505">
    <property type="term" value="C:endomembrane system"/>
    <property type="evidence" value="ECO:0007669"/>
    <property type="project" value="UniProtKB-SubCell"/>
</dbReference>
<dbReference type="PANTHER" id="PTHR31679:SF2">
    <property type="entry name" value="PEROXISOMAL MEMBRANE PROTEIN PEX30-RELATED"/>
    <property type="match status" value="1"/>
</dbReference>
<dbReference type="PANTHER" id="PTHR31679">
    <property type="entry name" value="PEROXISOMAL MEMBRANE PROTEIN PEX30-RELATED"/>
    <property type="match status" value="1"/>
</dbReference>
<dbReference type="GO" id="GO:0005778">
    <property type="term" value="C:peroxisomal membrane"/>
    <property type="evidence" value="ECO:0007669"/>
    <property type="project" value="TreeGrafter"/>
</dbReference>
<feature type="region of interest" description="Disordered" evidence="5">
    <location>
        <begin position="348"/>
        <end position="384"/>
    </location>
</feature>
<dbReference type="GO" id="GO:0007031">
    <property type="term" value="P:peroxisome organization"/>
    <property type="evidence" value="ECO:0007669"/>
    <property type="project" value="UniProtKB-ARBA"/>
</dbReference>
<feature type="compositionally biased region" description="Low complexity" evidence="5">
    <location>
        <begin position="539"/>
        <end position="552"/>
    </location>
</feature>
<reference evidence="8 9" key="1">
    <citation type="submission" date="2019-02" db="EMBL/GenBank/DDBJ databases">
        <title>Genome sequencing of the rare red list fungi Antrodiella citrinella (Flaviporus citrinellus).</title>
        <authorList>
            <person name="Buettner E."/>
            <person name="Kellner H."/>
        </authorList>
    </citation>
    <scope>NUCLEOTIDE SEQUENCE [LARGE SCALE GENOMIC DNA]</scope>
    <source>
        <strain evidence="8 9">DSM 108506</strain>
    </source>
</reference>
<comment type="caution">
    <text evidence="8">The sequence shown here is derived from an EMBL/GenBank/DDBJ whole genome shotgun (WGS) entry which is preliminary data.</text>
</comment>
<feature type="domain" description="Peroxin/Ferlin" evidence="7">
    <location>
        <begin position="232"/>
        <end position="310"/>
    </location>
</feature>
<keyword evidence="3 6" id="KW-1133">Transmembrane helix</keyword>
<feature type="transmembrane region" description="Helical" evidence="6">
    <location>
        <begin position="62"/>
        <end position="91"/>
    </location>
</feature>
<dbReference type="InterPro" id="IPR006614">
    <property type="entry name" value="Peroxin/Ferlin"/>
</dbReference>
<dbReference type="InterPro" id="IPR052646">
    <property type="entry name" value="Peroxisomal_PEX28-32"/>
</dbReference>
<dbReference type="Proteomes" id="UP000308730">
    <property type="component" value="Unassembled WGS sequence"/>
</dbReference>
<feature type="compositionally biased region" description="Low complexity" evidence="5">
    <location>
        <begin position="489"/>
        <end position="500"/>
    </location>
</feature>
<dbReference type="Pfam" id="PF06398">
    <property type="entry name" value="Pex24p"/>
    <property type="match status" value="1"/>
</dbReference>
<dbReference type="EMBL" id="SGPM01000104">
    <property type="protein sequence ID" value="THH29852.1"/>
    <property type="molecule type" value="Genomic_DNA"/>
</dbReference>
<feature type="compositionally biased region" description="Pro residues" evidence="5">
    <location>
        <begin position="457"/>
        <end position="467"/>
    </location>
</feature>
<evidence type="ECO:0000256" key="5">
    <source>
        <dbReference type="SAM" id="MobiDB-lite"/>
    </source>
</evidence>
<dbReference type="InterPro" id="IPR010482">
    <property type="entry name" value="TECPR1-like_DysF"/>
</dbReference>
<feature type="compositionally biased region" description="Polar residues" evidence="5">
    <location>
        <begin position="516"/>
        <end position="532"/>
    </location>
</feature>
<keyword evidence="4 6" id="KW-0472">Membrane</keyword>
<feature type="compositionally biased region" description="Low complexity" evidence="5">
    <location>
        <begin position="468"/>
        <end position="479"/>
    </location>
</feature>